<organism evidence="5 6">
    <name type="scientific">Littorina saxatilis</name>
    <dbReference type="NCBI Taxonomy" id="31220"/>
    <lineage>
        <taxon>Eukaryota</taxon>
        <taxon>Metazoa</taxon>
        <taxon>Spiralia</taxon>
        <taxon>Lophotrochozoa</taxon>
        <taxon>Mollusca</taxon>
        <taxon>Gastropoda</taxon>
        <taxon>Caenogastropoda</taxon>
        <taxon>Littorinimorpha</taxon>
        <taxon>Littorinoidea</taxon>
        <taxon>Littorinidae</taxon>
        <taxon>Littorina</taxon>
    </lineage>
</organism>
<dbReference type="PANTHER" id="PTHR14206">
    <property type="entry name" value="BRAIN-SPECIFIC ANGIOGENESIS INHIBITOR 1-ASSOCIATED PROTEIN 2"/>
    <property type="match status" value="1"/>
</dbReference>
<accession>A0AAN9BTD1</accession>
<dbReference type="Gene3D" id="2.30.30.40">
    <property type="entry name" value="SH3 Domains"/>
    <property type="match status" value="1"/>
</dbReference>
<dbReference type="Proteomes" id="UP001374579">
    <property type="component" value="Unassembled WGS sequence"/>
</dbReference>
<dbReference type="EMBL" id="JBAMIC010000002">
    <property type="protein sequence ID" value="KAK7111222.1"/>
    <property type="molecule type" value="Genomic_DNA"/>
</dbReference>
<dbReference type="InterPro" id="IPR001452">
    <property type="entry name" value="SH3_domain"/>
</dbReference>
<proteinExistence type="predicted"/>
<evidence type="ECO:0000259" key="4">
    <source>
        <dbReference type="PROSITE" id="PS50002"/>
    </source>
</evidence>
<comment type="caution">
    <text evidence="5">The sequence shown here is derived from an EMBL/GenBank/DDBJ whole genome shotgun (WGS) entry which is preliminary data.</text>
</comment>
<name>A0AAN9BTD1_9CAEN</name>
<dbReference type="GO" id="GO:0005654">
    <property type="term" value="C:nucleoplasm"/>
    <property type="evidence" value="ECO:0007669"/>
    <property type="project" value="TreeGrafter"/>
</dbReference>
<dbReference type="PANTHER" id="PTHR14206:SF7">
    <property type="entry name" value="INSULIN RECEPTOR SUBSTRATE 53 KDA, ISOFORM A"/>
    <property type="match status" value="1"/>
</dbReference>
<keyword evidence="6" id="KW-1185">Reference proteome</keyword>
<evidence type="ECO:0000256" key="2">
    <source>
        <dbReference type="PROSITE-ProRule" id="PRU00192"/>
    </source>
</evidence>
<feature type="compositionally biased region" description="Pro residues" evidence="3">
    <location>
        <begin position="303"/>
        <end position="317"/>
    </location>
</feature>
<feature type="region of interest" description="Disordered" evidence="3">
    <location>
        <begin position="349"/>
        <end position="424"/>
    </location>
</feature>
<sequence length="424" mass="45005">MLTLQCDDTFQDHNSTNSFAVYMPDSVCHSPYHHSSTRTSSEGQRSGPPSEYALPASPSMSHDTLPRSVAMSMSHPPPGPPPGPPAGRQVRALYGHLADQESQLSFSMGDAITLMGDAADGWQFGHNSRTGQYGWFPLSFTDSYESRHQLQTQTPMRFRQRAKSFSEMNGDARSLSEFSGWSHDHYMPGTTHRPRSLHESSLHNAPSLPQLHSGDGLPQFFTSSTTAHPASNVIFTLGSRSQPASRAPSRPPSPPLPPPPPQLVQASEPPPQPPAKVPPPTLSRRPSSKSVHRADTLPVGIHAPPPPTGSAPMPPSHLPSSPAQASVVPTTSNVAMLASSLRNVVGQISAASGQSGRGLPTVPPRHVAGDHQQEPLPPPPPPATAAAPPPPAPPAPPPPPPPGNPFTNVTLKRTKTNDRSAPKI</sequence>
<dbReference type="PROSITE" id="PS50002">
    <property type="entry name" value="SH3"/>
    <property type="match status" value="1"/>
</dbReference>
<feature type="region of interest" description="Disordered" evidence="3">
    <location>
        <begin position="31"/>
        <end position="89"/>
    </location>
</feature>
<feature type="compositionally biased region" description="Pro residues" evidence="3">
    <location>
        <begin position="249"/>
        <end position="281"/>
    </location>
</feature>
<dbReference type="PRINTS" id="PR01217">
    <property type="entry name" value="PRICHEXTENSN"/>
</dbReference>
<evidence type="ECO:0000256" key="3">
    <source>
        <dbReference type="SAM" id="MobiDB-lite"/>
    </source>
</evidence>
<dbReference type="GO" id="GO:0030838">
    <property type="term" value="P:positive regulation of actin filament polymerization"/>
    <property type="evidence" value="ECO:0007669"/>
    <property type="project" value="TreeGrafter"/>
</dbReference>
<feature type="region of interest" description="Disordered" evidence="3">
    <location>
        <begin position="186"/>
        <end position="224"/>
    </location>
</feature>
<keyword evidence="1 2" id="KW-0728">SH3 domain</keyword>
<evidence type="ECO:0000313" key="6">
    <source>
        <dbReference type="Proteomes" id="UP001374579"/>
    </source>
</evidence>
<dbReference type="InterPro" id="IPR036028">
    <property type="entry name" value="SH3-like_dom_sf"/>
</dbReference>
<dbReference type="GO" id="GO:0005829">
    <property type="term" value="C:cytosol"/>
    <property type="evidence" value="ECO:0007669"/>
    <property type="project" value="TreeGrafter"/>
</dbReference>
<dbReference type="GO" id="GO:0051017">
    <property type="term" value="P:actin filament bundle assembly"/>
    <property type="evidence" value="ECO:0007669"/>
    <property type="project" value="TreeGrafter"/>
</dbReference>
<dbReference type="Pfam" id="PF14604">
    <property type="entry name" value="SH3_9"/>
    <property type="match status" value="1"/>
</dbReference>
<gene>
    <name evidence="5" type="ORF">V1264_010893</name>
</gene>
<feature type="compositionally biased region" description="Pro residues" evidence="3">
    <location>
        <begin position="75"/>
        <end position="85"/>
    </location>
</feature>
<feature type="compositionally biased region" description="Polar residues" evidence="3">
    <location>
        <begin position="318"/>
        <end position="328"/>
    </location>
</feature>
<protein>
    <recommendedName>
        <fullName evidence="4">SH3 domain-containing protein</fullName>
    </recommendedName>
</protein>
<reference evidence="5 6" key="1">
    <citation type="submission" date="2024-02" db="EMBL/GenBank/DDBJ databases">
        <title>Chromosome-scale genome assembly of the rough periwinkle Littorina saxatilis.</title>
        <authorList>
            <person name="De Jode A."/>
            <person name="Faria R."/>
            <person name="Formenti G."/>
            <person name="Sims Y."/>
            <person name="Smith T.P."/>
            <person name="Tracey A."/>
            <person name="Wood J.M.D."/>
            <person name="Zagrodzka Z.B."/>
            <person name="Johannesson K."/>
            <person name="Butlin R.K."/>
            <person name="Leder E.H."/>
        </authorList>
    </citation>
    <scope>NUCLEOTIDE SEQUENCE [LARGE SCALE GENOMIC DNA]</scope>
    <source>
        <strain evidence="5">Snail1</strain>
        <tissue evidence="5">Muscle</tissue>
    </source>
</reference>
<feature type="region of interest" description="Disordered" evidence="3">
    <location>
        <begin position="239"/>
        <end position="328"/>
    </location>
</feature>
<dbReference type="SMART" id="SM00326">
    <property type="entry name" value="SH3"/>
    <property type="match status" value="1"/>
</dbReference>
<dbReference type="AlphaFoldDB" id="A0AAN9BTD1"/>
<evidence type="ECO:0000313" key="5">
    <source>
        <dbReference type="EMBL" id="KAK7111222.1"/>
    </source>
</evidence>
<dbReference type="InterPro" id="IPR027681">
    <property type="entry name" value="IRSp53/IRTKS/Pinkbar"/>
</dbReference>
<dbReference type="GO" id="GO:0051764">
    <property type="term" value="P:actin crosslink formation"/>
    <property type="evidence" value="ECO:0007669"/>
    <property type="project" value="TreeGrafter"/>
</dbReference>
<dbReference type="SUPFAM" id="SSF50044">
    <property type="entry name" value="SH3-domain"/>
    <property type="match status" value="1"/>
</dbReference>
<feature type="compositionally biased region" description="Pro residues" evidence="3">
    <location>
        <begin position="375"/>
        <end position="404"/>
    </location>
</feature>
<feature type="compositionally biased region" description="Basic and acidic residues" evidence="3">
    <location>
        <begin position="415"/>
        <end position="424"/>
    </location>
</feature>
<feature type="domain" description="SH3" evidence="4">
    <location>
        <begin position="85"/>
        <end position="146"/>
    </location>
</feature>
<evidence type="ECO:0000256" key="1">
    <source>
        <dbReference type="ARBA" id="ARBA00022443"/>
    </source>
</evidence>
<feature type="compositionally biased region" description="Low complexity" evidence="3">
    <location>
        <begin position="239"/>
        <end position="248"/>
    </location>
</feature>